<evidence type="ECO:0000313" key="6">
    <source>
        <dbReference type="Proteomes" id="UP000030300"/>
    </source>
</evidence>
<evidence type="ECO:0000256" key="3">
    <source>
        <dbReference type="ARBA" id="ARBA00022801"/>
    </source>
</evidence>
<reference evidence="5 6" key="1">
    <citation type="journal article" date="2015" name="Genome Announc.">
        <title>Complete Genome Sequence of Steroid-Transforming Nocardioides simplex VKM Ac-2033D.</title>
        <authorList>
            <person name="Shtratnikova V.Y."/>
            <person name="Schelkunov M.I."/>
            <person name="Pekov Y.A."/>
            <person name="Fokina V.V."/>
            <person name="Logacheva M.D."/>
            <person name="Sokolov S.L."/>
            <person name="Bragin E.Y."/>
            <person name="Ashapkin V.V."/>
            <person name="Donova M.V."/>
        </authorList>
    </citation>
    <scope>NUCLEOTIDE SEQUENCE [LARGE SCALE GENOMIC DNA]</scope>
    <source>
        <strain evidence="5 6">VKM Ac-2033D</strain>
    </source>
</reference>
<dbReference type="OrthoDB" id="9777306at2"/>
<evidence type="ECO:0000256" key="2">
    <source>
        <dbReference type="ARBA" id="ARBA00022723"/>
    </source>
</evidence>
<organism evidence="5 6">
    <name type="scientific">Nocardioides simplex</name>
    <name type="common">Arthrobacter simplex</name>
    <dbReference type="NCBI Taxonomy" id="2045"/>
    <lineage>
        <taxon>Bacteria</taxon>
        <taxon>Bacillati</taxon>
        <taxon>Actinomycetota</taxon>
        <taxon>Actinomycetes</taxon>
        <taxon>Propionibacteriales</taxon>
        <taxon>Nocardioidaceae</taxon>
        <taxon>Pimelobacter</taxon>
    </lineage>
</organism>
<evidence type="ECO:0000256" key="4">
    <source>
        <dbReference type="ARBA" id="ARBA00022837"/>
    </source>
</evidence>
<dbReference type="GO" id="GO:0004065">
    <property type="term" value="F:arylsulfatase activity"/>
    <property type="evidence" value="ECO:0007669"/>
    <property type="project" value="TreeGrafter"/>
</dbReference>
<keyword evidence="2" id="KW-0479">Metal-binding</keyword>
<dbReference type="GeneID" id="96612940"/>
<protein>
    <submittedName>
        <fullName evidence="5">Choline-sulfatase</fullName>
        <ecNumber evidence="5">3.1.6.6</ecNumber>
    </submittedName>
</protein>
<sequence length="781" mass="86799">MTGPTPAPFEPYRDWPGTARTTMAESTPWWPERPRARAGSPNVIVVLADDLGFSDVGCFGSEIPTPHLDRTAEDGVRYTNFRVTPLCSPTRAALMTGLNAHAAGIGFPTQIDPGFPGYVSELPVDQPVLPEVFRANGYATLMVGKWHLCREDDFSEAGSRHNWPLQRGFDQFYGFLEALTDFHHPHRLYEGNSVVHVDEYPDGYYLTDDLTDRAERMIREVRAADADKPFFLYFSHGAVHAPMHAKADDIAEHRGRYDEGWDVVRERRLARQVELGVMPPGTELPPRNSEAGHDVRAWSELNATERAVHARHMEVYAAMVASLDRSLGRLRALLAELGELDNTVIVFSSDNGAARLTDQPRPAPSWASGDDTGTATYFGYMQSPGVPPAVDEDLPARLDELGGPTTWPHYPRGWAMACNTPFRLYKFSTLRGGQQSPFILSWPAGIAQRGAVLRRQYAHITDVLPTLVELIGLELPVQREGRPASALAGTSLVPTIADPDAPSGHTEQYTECVGNRGYYRDGWEAATHRRPGVPFSQEEWQLFAPDDPTQRRNVAGEHPDKVVELKAAFDEAAWANQVYPLDEGSGVKHLQHPPRPAPRPLRILAGTPTLERHHASMLVQGTRWSVDVDWAYTPGDEGIVLAHGGQAGGYQLWVEDGALWFEQNQYGDPHRFGPVPLDAPSSALELRVEVTDGRWTATVLVDGTERLVVPGLIRFLSFLPFEGIDVGICRRSPVSWELYQRRRSFPFTGTLRAVTYRPDPDSWEQLAARAEQARELGLGLQ</sequence>
<dbReference type="GO" id="GO:0046872">
    <property type="term" value="F:metal ion binding"/>
    <property type="evidence" value="ECO:0007669"/>
    <property type="project" value="UniProtKB-KW"/>
</dbReference>
<dbReference type="PROSITE" id="PS00149">
    <property type="entry name" value="SULFATASE_2"/>
    <property type="match status" value="1"/>
</dbReference>
<dbReference type="PANTHER" id="PTHR42693:SF33">
    <property type="entry name" value="ARYLSULFATASE"/>
    <property type="match status" value="1"/>
</dbReference>
<dbReference type="AlphaFoldDB" id="A0A0A1DN81"/>
<dbReference type="EC" id="3.1.6.6" evidence="5"/>
<comment type="similarity">
    <text evidence="1">Belongs to the sulfatase family.</text>
</comment>
<dbReference type="InterPro" id="IPR050738">
    <property type="entry name" value="Sulfatase"/>
</dbReference>
<dbReference type="HOGENOM" id="CLU_006332_11_0_11"/>
<keyword evidence="3 5" id="KW-0378">Hydrolase</keyword>
<dbReference type="EMBL" id="CP009896">
    <property type="protein sequence ID" value="AIY18829.1"/>
    <property type="molecule type" value="Genomic_DNA"/>
</dbReference>
<keyword evidence="6" id="KW-1185">Reference proteome</keyword>
<dbReference type="Pfam" id="PF00884">
    <property type="entry name" value="Sulfatase"/>
    <property type="match status" value="1"/>
</dbReference>
<dbReference type="PROSITE" id="PS00523">
    <property type="entry name" value="SULFATASE_1"/>
    <property type="match status" value="1"/>
</dbReference>
<gene>
    <name evidence="5" type="ORF">KR76_22335</name>
</gene>
<dbReference type="InterPro" id="IPR017850">
    <property type="entry name" value="Alkaline_phosphatase_core_sf"/>
</dbReference>
<dbReference type="eggNOG" id="COG3119">
    <property type="taxonomic scope" value="Bacteria"/>
</dbReference>
<dbReference type="CDD" id="cd16025">
    <property type="entry name" value="PAS_like"/>
    <property type="match status" value="1"/>
</dbReference>
<evidence type="ECO:0000256" key="1">
    <source>
        <dbReference type="ARBA" id="ARBA00008779"/>
    </source>
</evidence>
<proteinExistence type="inferred from homology"/>
<dbReference type="KEGG" id="psim:KR76_22335"/>
<dbReference type="GO" id="GO:0047753">
    <property type="term" value="F:choline-sulfatase activity"/>
    <property type="evidence" value="ECO:0007669"/>
    <property type="project" value="UniProtKB-EC"/>
</dbReference>
<dbReference type="Proteomes" id="UP000030300">
    <property type="component" value="Chromosome"/>
</dbReference>
<dbReference type="Gene3D" id="3.30.1120.10">
    <property type="match status" value="1"/>
</dbReference>
<name>A0A0A1DN81_NOCSI</name>
<evidence type="ECO:0000313" key="5">
    <source>
        <dbReference type="EMBL" id="AIY18829.1"/>
    </source>
</evidence>
<keyword evidence="4" id="KW-0106">Calcium</keyword>
<dbReference type="InterPro" id="IPR024607">
    <property type="entry name" value="Sulfatase_CS"/>
</dbReference>
<dbReference type="SUPFAM" id="SSF53649">
    <property type="entry name" value="Alkaline phosphatase-like"/>
    <property type="match status" value="1"/>
</dbReference>
<dbReference type="Gene3D" id="3.40.720.10">
    <property type="entry name" value="Alkaline Phosphatase, subunit A"/>
    <property type="match status" value="1"/>
</dbReference>
<dbReference type="PANTHER" id="PTHR42693">
    <property type="entry name" value="ARYLSULFATASE FAMILY MEMBER"/>
    <property type="match status" value="1"/>
</dbReference>
<dbReference type="STRING" id="2045.KR76_22335"/>
<dbReference type="RefSeq" id="WP_038681456.1">
    <property type="nucleotide sequence ID" value="NZ_BJMC01000012.1"/>
</dbReference>
<dbReference type="InterPro" id="IPR000917">
    <property type="entry name" value="Sulfatase_N"/>
</dbReference>
<accession>A0A0A1DN81</accession>